<dbReference type="AlphaFoldDB" id="A0A8S0PYL6"/>
<comment type="caution">
    <text evidence="6">The sequence shown here is derived from an EMBL/GenBank/DDBJ whole genome shotgun (WGS) entry which is preliminary data.</text>
</comment>
<dbReference type="Gene3D" id="3.90.1200.10">
    <property type="match status" value="1"/>
</dbReference>
<dbReference type="GO" id="GO:0005524">
    <property type="term" value="F:ATP binding"/>
    <property type="evidence" value="ECO:0007669"/>
    <property type="project" value="UniProtKB-KW"/>
</dbReference>
<dbReference type="GO" id="GO:0016301">
    <property type="term" value="F:kinase activity"/>
    <property type="evidence" value="ECO:0007669"/>
    <property type="project" value="UniProtKB-KW"/>
</dbReference>
<dbReference type="Gramene" id="OE9A045716T1">
    <property type="protein sequence ID" value="OE9A045716C1"/>
    <property type="gene ID" value="OE9A045716"/>
</dbReference>
<protein>
    <submittedName>
        <fullName evidence="6">Methylthioribose kinase</fullName>
    </submittedName>
</protein>
<evidence type="ECO:0000256" key="3">
    <source>
        <dbReference type="ARBA" id="ARBA00022741"/>
    </source>
</evidence>
<dbReference type="PANTHER" id="PTHR34273:SF2">
    <property type="entry name" value="METHYLTHIORIBOSE KINASE"/>
    <property type="match status" value="1"/>
</dbReference>
<dbReference type="PANTHER" id="PTHR34273">
    <property type="entry name" value="METHYLTHIORIBOSE KINASE"/>
    <property type="match status" value="1"/>
</dbReference>
<evidence type="ECO:0000256" key="1">
    <source>
        <dbReference type="ARBA" id="ARBA00010165"/>
    </source>
</evidence>
<sequence length="130" mass="14749">MVTVDSTQVIDPEFGFYGPMGFDIGAFVGNLILAYFAQDGHAVYGNDRKPYKVWILKTITETWNLFYKKFTALWDEHKDGPGEAYLPAIYNNPDAQLLVKQKYMKELFHDTLGFGAAKMIRLDGLTSNVN</sequence>
<keyword evidence="3" id="KW-0547">Nucleotide-binding</keyword>
<comment type="similarity">
    <text evidence="1">Belongs to the methylthioribose kinase family.</text>
</comment>
<dbReference type="InterPro" id="IPR011009">
    <property type="entry name" value="Kinase-like_dom_sf"/>
</dbReference>
<evidence type="ECO:0000313" key="7">
    <source>
        <dbReference type="Proteomes" id="UP000594638"/>
    </source>
</evidence>
<proteinExistence type="inferred from homology"/>
<evidence type="ECO:0000256" key="4">
    <source>
        <dbReference type="ARBA" id="ARBA00022777"/>
    </source>
</evidence>
<evidence type="ECO:0000256" key="5">
    <source>
        <dbReference type="ARBA" id="ARBA00022840"/>
    </source>
</evidence>
<evidence type="ECO:0000256" key="2">
    <source>
        <dbReference type="ARBA" id="ARBA00022679"/>
    </source>
</evidence>
<accession>A0A8S0PYL6</accession>
<keyword evidence="5" id="KW-0067">ATP-binding</keyword>
<keyword evidence="2" id="KW-0808">Transferase</keyword>
<dbReference type="SUPFAM" id="SSF56112">
    <property type="entry name" value="Protein kinase-like (PK-like)"/>
    <property type="match status" value="1"/>
</dbReference>
<name>A0A8S0PYL6_OLEEU</name>
<evidence type="ECO:0000313" key="6">
    <source>
        <dbReference type="EMBL" id="CAA2957250.1"/>
    </source>
</evidence>
<dbReference type="OrthoDB" id="2461at2759"/>
<dbReference type="Proteomes" id="UP000594638">
    <property type="component" value="Unassembled WGS sequence"/>
</dbReference>
<reference evidence="6 7" key="1">
    <citation type="submission" date="2019-12" db="EMBL/GenBank/DDBJ databases">
        <authorList>
            <person name="Alioto T."/>
            <person name="Alioto T."/>
            <person name="Gomez Garrido J."/>
        </authorList>
    </citation>
    <scope>NUCLEOTIDE SEQUENCE [LARGE SCALE GENOMIC DNA]</scope>
</reference>
<dbReference type="EMBL" id="CACTIH010000214">
    <property type="protein sequence ID" value="CAA2957250.1"/>
    <property type="molecule type" value="Genomic_DNA"/>
</dbReference>
<keyword evidence="7" id="KW-1185">Reference proteome</keyword>
<gene>
    <name evidence="6" type="ORF">OLEA9_A045716</name>
</gene>
<keyword evidence="4 6" id="KW-0418">Kinase</keyword>
<organism evidence="6 7">
    <name type="scientific">Olea europaea subsp. europaea</name>
    <dbReference type="NCBI Taxonomy" id="158383"/>
    <lineage>
        <taxon>Eukaryota</taxon>
        <taxon>Viridiplantae</taxon>
        <taxon>Streptophyta</taxon>
        <taxon>Embryophyta</taxon>
        <taxon>Tracheophyta</taxon>
        <taxon>Spermatophyta</taxon>
        <taxon>Magnoliopsida</taxon>
        <taxon>eudicotyledons</taxon>
        <taxon>Gunneridae</taxon>
        <taxon>Pentapetalae</taxon>
        <taxon>asterids</taxon>
        <taxon>lamiids</taxon>
        <taxon>Lamiales</taxon>
        <taxon>Oleaceae</taxon>
        <taxon>Oleeae</taxon>
        <taxon>Olea</taxon>
    </lineage>
</organism>